<comment type="caution">
    <text evidence="2">The sequence shown here is derived from an EMBL/GenBank/DDBJ whole genome shotgun (WGS) entry which is preliminary data.</text>
</comment>
<organism evidence="2 3">
    <name type="scientific">Larinioides sclopetarius</name>
    <dbReference type="NCBI Taxonomy" id="280406"/>
    <lineage>
        <taxon>Eukaryota</taxon>
        <taxon>Metazoa</taxon>
        <taxon>Ecdysozoa</taxon>
        <taxon>Arthropoda</taxon>
        <taxon>Chelicerata</taxon>
        <taxon>Arachnida</taxon>
        <taxon>Araneae</taxon>
        <taxon>Araneomorphae</taxon>
        <taxon>Entelegynae</taxon>
        <taxon>Araneoidea</taxon>
        <taxon>Araneidae</taxon>
        <taxon>Larinioides</taxon>
    </lineage>
</organism>
<feature type="compositionally biased region" description="Polar residues" evidence="1">
    <location>
        <begin position="1"/>
        <end position="26"/>
    </location>
</feature>
<keyword evidence="3" id="KW-1185">Reference proteome</keyword>
<dbReference type="EMBL" id="CAXIEN010000149">
    <property type="protein sequence ID" value="CAL1281841.1"/>
    <property type="molecule type" value="Genomic_DNA"/>
</dbReference>
<name>A0AAV2AE43_9ARAC</name>
<feature type="non-terminal residue" evidence="2">
    <location>
        <position position="36"/>
    </location>
</feature>
<protein>
    <submittedName>
        <fullName evidence="2">Uncharacterized protein</fullName>
    </submittedName>
</protein>
<dbReference type="AlphaFoldDB" id="A0AAV2AE43"/>
<accession>A0AAV2AE43</accession>
<feature type="region of interest" description="Disordered" evidence="1">
    <location>
        <begin position="1"/>
        <end position="36"/>
    </location>
</feature>
<sequence length="36" mass="4278">MRQWLSQENHLHSPYNTVSTSSNAEQYNDAHSRERC</sequence>
<evidence type="ECO:0000313" key="2">
    <source>
        <dbReference type="EMBL" id="CAL1281841.1"/>
    </source>
</evidence>
<reference evidence="2 3" key="1">
    <citation type="submission" date="2024-04" db="EMBL/GenBank/DDBJ databases">
        <authorList>
            <person name="Rising A."/>
            <person name="Reimegard J."/>
            <person name="Sonavane S."/>
            <person name="Akerstrom W."/>
            <person name="Nylinder S."/>
            <person name="Hedman E."/>
            <person name="Kallberg Y."/>
        </authorList>
    </citation>
    <scope>NUCLEOTIDE SEQUENCE [LARGE SCALE GENOMIC DNA]</scope>
</reference>
<evidence type="ECO:0000313" key="3">
    <source>
        <dbReference type="Proteomes" id="UP001497382"/>
    </source>
</evidence>
<proteinExistence type="predicted"/>
<dbReference type="Proteomes" id="UP001497382">
    <property type="component" value="Unassembled WGS sequence"/>
</dbReference>
<gene>
    <name evidence="2" type="ORF">LARSCL_LOCUS11811</name>
</gene>
<evidence type="ECO:0000256" key="1">
    <source>
        <dbReference type="SAM" id="MobiDB-lite"/>
    </source>
</evidence>